<dbReference type="FunFam" id="1.10.3080.10:FF:000003">
    <property type="entry name" value="Chloride channel 2"/>
    <property type="match status" value="1"/>
</dbReference>
<keyword evidence="10" id="KW-0869">Chloride channel</keyword>
<keyword evidence="9 14" id="KW-0472">Membrane</keyword>
<dbReference type="CDD" id="cd03683">
    <property type="entry name" value="ClC_1_like"/>
    <property type="match status" value="1"/>
</dbReference>
<evidence type="ECO:0000256" key="11">
    <source>
        <dbReference type="ARBA" id="ARBA00023214"/>
    </source>
</evidence>
<evidence type="ECO:0000313" key="16">
    <source>
        <dbReference type="Proteomes" id="UP000749559"/>
    </source>
</evidence>
<keyword evidence="8" id="KW-0129">CBS domain</keyword>
<dbReference type="InterPro" id="IPR000644">
    <property type="entry name" value="CBS_dom"/>
</dbReference>
<evidence type="ECO:0000256" key="3">
    <source>
        <dbReference type="ARBA" id="ARBA00022692"/>
    </source>
</evidence>
<dbReference type="InterPro" id="IPR014743">
    <property type="entry name" value="Cl-channel_core"/>
</dbReference>
<accession>A0A8J1YAE9</accession>
<name>A0A8J1YAE9_OWEFU</name>
<keyword evidence="4" id="KW-0677">Repeat</keyword>
<keyword evidence="3 14" id="KW-0812">Transmembrane</keyword>
<dbReference type="InterPro" id="IPR050970">
    <property type="entry name" value="Cl_channel_volt-gated"/>
</dbReference>
<evidence type="ECO:0000256" key="7">
    <source>
        <dbReference type="ARBA" id="ARBA00023065"/>
    </source>
</evidence>
<keyword evidence="11" id="KW-0868">Chloride</keyword>
<evidence type="ECO:0000256" key="5">
    <source>
        <dbReference type="ARBA" id="ARBA00022882"/>
    </source>
</evidence>
<dbReference type="SUPFAM" id="SSF81340">
    <property type="entry name" value="Clc chloride channel"/>
    <property type="match status" value="1"/>
</dbReference>
<feature type="compositionally biased region" description="Basic and acidic residues" evidence="13">
    <location>
        <begin position="833"/>
        <end position="857"/>
    </location>
</feature>
<evidence type="ECO:0000256" key="6">
    <source>
        <dbReference type="ARBA" id="ARBA00022989"/>
    </source>
</evidence>
<keyword evidence="2" id="KW-0813">Transport</keyword>
<feature type="compositionally biased region" description="Polar residues" evidence="13">
    <location>
        <begin position="673"/>
        <end position="688"/>
    </location>
</feature>
<feature type="compositionally biased region" description="Low complexity" evidence="13">
    <location>
        <begin position="711"/>
        <end position="726"/>
    </location>
</feature>
<evidence type="ECO:0000256" key="2">
    <source>
        <dbReference type="ARBA" id="ARBA00022448"/>
    </source>
</evidence>
<feature type="transmembrane region" description="Helical" evidence="14">
    <location>
        <begin position="508"/>
        <end position="530"/>
    </location>
</feature>
<dbReference type="InterPro" id="IPR001807">
    <property type="entry name" value="ClC"/>
</dbReference>
<evidence type="ECO:0000313" key="15">
    <source>
        <dbReference type="EMBL" id="CAH1772896.1"/>
    </source>
</evidence>
<feature type="transmembrane region" description="Helical" evidence="14">
    <location>
        <begin position="336"/>
        <end position="358"/>
    </location>
</feature>
<gene>
    <name evidence="15" type="ORF">OFUS_LOCUS579</name>
</gene>
<reference evidence="15" key="1">
    <citation type="submission" date="2022-03" db="EMBL/GenBank/DDBJ databases">
        <authorList>
            <person name="Martin C."/>
        </authorList>
    </citation>
    <scope>NUCLEOTIDE SEQUENCE</scope>
</reference>
<dbReference type="GO" id="GO:0034707">
    <property type="term" value="C:chloride channel complex"/>
    <property type="evidence" value="ECO:0007669"/>
    <property type="project" value="UniProtKB-KW"/>
</dbReference>
<comment type="subcellular location">
    <subcellularLocation>
        <location evidence="1">Membrane</location>
        <topology evidence="1">Multi-pass membrane protein</topology>
    </subcellularLocation>
</comment>
<evidence type="ECO:0000256" key="8">
    <source>
        <dbReference type="ARBA" id="ARBA00023122"/>
    </source>
</evidence>
<keyword evidence="6 14" id="KW-1133">Transmembrane helix</keyword>
<dbReference type="Pfam" id="PF00654">
    <property type="entry name" value="Voltage_CLC"/>
    <property type="match status" value="1"/>
</dbReference>
<protein>
    <submittedName>
        <fullName evidence="15">Uncharacterized protein</fullName>
    </submittedName>
</protein>
<dbReference type="Gene3D" id="1.10.3080.10">
    <property type="entry name" value="Clc chloride channel"/>
    <property type="match status" value="1"/>
</dbReference>
<dbReference type="PRINTS" id="PR00762">
    <property type="entry name" value="CLCHANNEL"/>
</dbReference>
<evidence type="ECO:0000256" key="12">
    <source>
        <dbReference type="ARBA" id="ARBA00023303"/>
    </source>
</evidence>
<dbReference type="OrthoDB" id="4564at2759"/>
<dbReference type="GO" id="GO:0005247">
    <property type="term" value="F:voltage-gated chloride channel activity"/>
    <property type="evidence" value="ECO:0007669"/>
    <property type="project" value="TreeGrafter"/>
</dbReference>
<feature type="transmembrane region" description="Helical" evidence="14">
    <location>
        <begin position="466"/>
        <end position="488"/>
    </location>
</feature>
<dbReference type="Gene3D" id="3.10.580.10">
    <property type="entry name" value="CBS-domain"/>
    <property type="match status" value="2"/>
</dbReference>
<organism evidence="15 16">
    <name type="scientific">Owenia fusiformis</name>
    <name type="common">Polychaete worm</name>
    <dbReference type="NCBI Taxonomy" id="6347"/>
    <lineage>
        <taxon>Eukaryota</taxon>
        <taxon>Metazoa</taxon>
        <taxon>Spiralia</taxon>
        <taxon>Lophotrochozoa</taxon>
        <taxon>Annelida</taxon>
        <taxon>Polychaeta</taxon>
        <taxon>Sedentaria</taxon>
        <taxon>Canalipalpata</taxon>
        <taxon>Sabellida</taxon>
        <taxon>Oweniida</taxon>
        <taxon>Oweniidae</taxon>
        <taxon>Owenia</taxon>
    </lineage>
</organism>
<dbReference type="InterPro" id="IPR046342">
    <property type="entry name" value="CBS_dom_sf"/>
</dbReference>
<dbReference type="AlphaFoldDB" id="A0A8J1YAE9"/>
<evidence type="ECO:0000256" key="4">
    <source>
        <dbReference type="ARBA" id="ARBA00022737"/>
    </source>
</evidence>
<feature type="transmembrane region" description="Helical" evidence="14">
    <location>
        <begin position="290"/>
        <end position="311"/>
    </location>
</feature>
<feature type="transmembrane region" description="Helical" evidence="14">
    <location>
        <begin position="106"/>
        <end position="127"/>
    </location>
</feature>
<dbReference type="PANTHER" id="PTHR45720:SF10">
    <property type="entry name" value="CHLORIDE CHANNEL PROTEIN 2"/>
    <property type="match status" value="1"/>
</dbReference>
<dbReference type="CDD" id="cd04591">
    <property type="entry name" value="CBS_pair_voltage-gated_CLC_euk_bac"/>
    <property type="match status" value="1"/>
</dbReference>
<evidence type="ECO:0000256" key="14">
    <source>
        <dbReference type="SAM" id="Phobius"/>
    </source>
</evidence>
<dbReference type="SUPFAM" id="SSF54631">
    <property type="entry name" value="CBS-domain pair"/>
    <property type="match status" value="1"/>
</dbReference>
<proteinExistence type="predicted"/>
<keyword evidence="12" id="KW-0407">Ion channel</keyword>
<feature type="compositionally biased region" description="Polar residues" evidence="13">
    <location>
        <begin position="698"/>
        <end position="710"/>
    </location>
</feature>
<comment type="caution">
    <text evidence="15">The sequence shown here is derived from an EMBL/GenBank/DDBJ whole genome shotgun (WGS) entry which is preliminary data.</text>
</comment>
<keyword evidence="7" id="KW-0406">Ion transport</keyword>
<dbReference type="Pfam" id="PF00571">
    <property type="entry name" value="CBS"/>
    <property type="match status" value="1"/>
</dbReference>
<dbReference type="EMBL" id="CAIIXF020000001">
    <property type="protein sequence ID" value="CAH1772896.1"/>
    <property type="molecule type" value="Genomic_DNA"/>
</dbReference>
<evidence type="ECO:0000256" key="13">
    <source>
        <dbReference type="SAM" id="MobiDB-lite"/>
    </source>
</evidence>
<dbReference type="PANTHER" id="PTHR45720">
    <property type="entry name" value="CHLORIDE CHANNEL PROTEIN 2"/>
    <property type="match status" value="1"/>
</dbReference>
<feature type="transmembrane region" description="Helical" evidence="14">
    <location>
        <begin position="254"/>
        <end position="278"/>
    </location>
</feature>
<evidence type="ECO:0000256" key="10">
    <source>
        <dbReference type="ARBA" id="ARBA00023173"/>
    </source>
</evidence>
<feature type="region of interest" description="Disordered" evidence="13">
    <location>
        <begin position="823"/>
        <end position="857"/>
    </location>
</feature>
<keyword evidence="16" id="KW-1185">Reference proteome</keyword>
<feature type="region of interest" description="Disordered" evidence="13">
    <location>
        <begin position="666"/>
        <end position="742"/>
    </location>
</feature>
<dbReference type="SMART" id="SM00116">
    <property type="entry name" value="CBS"/>
    <property type="match status" value="2"/>
</dbReference>
<sequence length="857" mass="94679">MNTPPYRKLVPVSFIDGILVNQKMAAVSGGSAPDQRKPSFGYEQTLVYGRYTKDLGDYARKEAATLHENERGFRQYETSRCPRCRAFCLGVREITAKVVAKMGEDWVFLAILGISMALLSFLMDFLIEKCQEARLWLYDLSKISVALQYFTWILFPLIFLLFSVGFTHLVAPQAIGSGIPEMKTILRGVVLKEYLTMRTLISKMIGLMTALGSGLPIGKEGPFVHIASVVATQLGKLFTTLKGSYDNESRKGEMLSAAAAVGVACTFAAPIGGVLFSIEVTATYFAVRNYWRGFFAAVCGAVMFRLFAIWFKSEETLTALFKTNLRQDFPFDTIELVAFSTIGIVCGFAGALFVFIHRKIATFTRNQKRIATFLQKNRFIYPMLVTFVISSLTFPNGFGQFMAGHLTSRGAVNDLFSNFTWSSAKVRSAEEAEIINHWKPENSNIYVTLALFVLMRFWMSATCNSLPIPAGIFMPVFVLGAGFGRLVGECMATWFPNGVRQGDTFSEIVPGGYAIVGAAAFAGAVTHTVSTSVIVFELTGQLGHVLPAVIAVLLANAVAQSLQPSFYDSVIQIRKLPFLPDIKSSASNAHKIFVEDIMIRDVKLLSAKSTYKDIKNLLHKATHRSFPVVDSPESMVLLGSIPRIELCRLLDWLLGWQRRQIAKKEMLQDGNRSRTSSRFEVTPSNGSGDQAVVDVHSHSSNGKNLTVADTSQNRSSSKSGRSSPFSNLFSGPPEDEQASPDPALEMTADEQERWEDEQLNQTIDLDMCQVDPAPFQLVERTSLYKVHSLFSLLGLSHAYVTNTGRLVGVIALREVRLAVQGNMSPTVEGDENLEPKEHHTDSHVPGEFQLDVRDSSA</sequence>
<dbReference type="FunFam" id="3.10.580.10:FF:000032">
    <property type="entry name" value="Chloride channel protein"/>
    <property type="match status" value="1"/>
</dbReference>
<dbReference type="Proteomes" id="UP000749559">
    <property type="component" value="Unassembled WGS sequence"/>
</dbReference>
<evidence type="ECO:0000256" key="1">
    <source>
        <dbReference type="ARBA" id="ARBA00004141"/>
    </source>
</evidence>
<feature type="transmembrane region" description="Helical" evidence="14">
    <location>
        <begin position="379"/>
        <end position="398"/>
    </location>
</feature>
<feature type="transmembrane region" description="Helical" evidence="14">
    <location>
        <begin position="147"/>
        <end position="171"/>
    </location>
</feature>
<dbReference type="GO" id="GO:0005886">
    <property type="term" value="C:plasma membrane"/>
    <property type="evidence" value="ECO:0007669"/>
    <property type="project" value="TreeGrafter"/>
</dbReference>
<keyword evidence="5" id="KW-0851">Voltage-gated channel</keyword>
<evidence type="ECO:0000256" key="9">
    <source>
        <dbReference type="ARBA" id="ARBA00023136"/>
    </source>
</evidence>